<gene>
    <name evidence="1" type="ORF">IAA84_13020</name>
</gene>
<sequence length="57" mass="6626">METYLYRCPVCGFIYQVPDYWVSFSPEKTCEFPHIDFSRGETCPNAVLELAEPETES</sequence>
<name>A0A9D1G3R4_9FIRM</name>
<dbReference type="EMBL" id="DVJN01000248">
    <property type="protein sequence ID" value="HIS93930.1"/>
    <property type="molecule type" value="Genomic_DNA"/>
</dbReference>
<accession>A0A9D1G3R4</accession>
<dbReference type="Proteomes" id="UP000824140">
    <property type="component" value="Unassembled WGS sequence"/>
</dbReference>
<protein>
    <recommendedName>
        <fullName evidence="3">Rubredoxin</fullName>
    </recommendedName>
</protein>
<reference evidence="1" key="2">
    <citation type="journal article" date="2021" name="PeerJ">
        <title>Extensive microbial diversity within the chicken gut microbiome revealed by metagenomics and culture.</title>
        <authorList>
            <person name="Gilroy R."/>
            <person name="Ravi A."/>
            <person name="Getino M."/>
            <person name="Pursley I."/>
            <person name="Horton D.L."/>
            <person name="Alikhan N.F."/>
            <person name="Baker D."/>
            <person name="Gharbi K."/>
            <person name="Hall N."/>
            <person name="Watson M."/>
            <person name="Adriaenssens E.M."/>
            <person name="Foster-Nyarko E."/>
            <person name="Jarju S."/>
            <person name="Secka A."/>
            <person name="Antonio M."/>
            <person name="Oren A."/>
            <person name="Chaudhuri R.R."/>
            <person name="La Ragione R."/>
            <person name="Hildebrand F."/>
            <person name="Pallen M.J."/>
        </authorList>
    </citation>
    <scope>NUCLEOTIDE SEQUENCE</scope>
    <source>
        <strain evidence="1">13766</strain>
    </source>
</reference>
<evidence type="ECO:0000313" key="1">
    <source>
        <dbReference type="EMBL" id="HIS93930.1"/>
    </source>
</evidence>
<proteinExistence type="predicted"/>
<evidence type="ECO:0000313" key="2">
    <source>
        <dbReference type="Proteomes" id="UP000824140"/>
    </source>
</evidence>
<comment type="caution">
    <text evidence="1">The sequence shown here is derived from an EMBL/GenBank/DDBJ whole genome shotgun (WGS) entry which is preliminary data.</text>
</comment>
<evidence type="ECO:0008006" key="3">
    <source>
        <dbReference type="Google" id="ProtNLM"/>
    </source>
</evidence>
<dbReference type="AlphaFoldDB" id="A0A9D1G3R4"/>
<organism evidence="1 2">
    <name type="scientific">Candidatus Alectryocaccomicrobium excrementavium</name>
    <dbReference type="NCBI Taxonomy" id="2840668"/>
    <lineage>
        <taxon>Bacteria</taxon>
        <taxon>Bacillati</taxon>
        <taxon>Bacillota</taxon>
        <taxon>Clostridia</taxon>
        <taxon>Candidatus Alectryocaccomicrobium</taxon>
    </lineage>
</organism>
<reference evidence="1" key="1">
    <citation type="submission" date="2020-10" db="EMBL/GenBank/DDBJ databases">
        <authorList>
            <person name="Gilroy R."/>
        </authorList>
    </citation>
    <scope>NUCLEOTIDE SEQUENCE</scope>
    <source>
        <strain evidence="1">13766</strain>
    </source>
</reference>